<sequence length="67" mass="7478">MTHVHRDFIVGGLLISPIVAFGVMALLLLLLLRPLLSGLGFERLFSNPPLAEFCLYITMFGLLVLFF</sequence>
<gene>
    <name evidence="6" type="ORF">BRAD3257_6077</name>
</gene>
<organism evidence="6 7">
    <name type="scientific">Bradyrhizobium vignae</name>
    <dbReference type="NCBI Taxonomy" id="1549949"/>
    <lineage>
        <taxon>Bacteria</taxon>
        <taxon>Pseudomonadati</taxon>
        <taxon>Pseudomonadota</taxon>
        <taxon>Alphaproteobacteria</taxon>
        <taxon>Hyphomicrobiales</taxon>
        <taxon>Nitrobacteraceae</taxon>
        <taxon>Bradyrhizobium</taxon>
    </lineage>
</organism>
<evidence type="ECO:0000256" key="5">
    <source>
        <dbReference type="SAM" id="Phobius"/>
    </source>
</evidence>
<keyword evidence="4 5" id="KW-0472">Membrane</keyword>
<dbReference type="Pfam" id="PF07869">
    <property type="entry name" value="DUF1656"/>
    <property type="match status" value="1"/>
</dbReference>
<reference evidence="6 7" key="1">
    <citation type="submission" date="2018-03" db="EMBL/GenBank/DDBJ databases">
        <authorList>
            <person name="Gully D."/>
        </authorList>
    </citation>
    <scope>NUCLEOTIDE SEQUENCE [LARGE SCALE GENOMIC DNA]</scope>
    <source>
        <strain evidence="6">ORS3257</strain>
    </source>
</reference>
<evidence type="ECO:0000256" key="4">
    <source>
        <dbReference type="ARBA" id="ARBA00023136"/>
    </source>
</evidence>
<feature type="transmembrane region" description="Helical" evidence="5">
    <location>
        <begin position="44"/>
        <end position="66"/>
    </location>
</feature>
<dbReference type="Proteomes" id="UP000246085">
    <property type="component" value="Chromosome BRAD3257"/>
</dbReference>
<dbReference type="RefSeq" id="WP_122404500.1">
    <property type="nucleotide sequence ID" value="NZ_LS398110.1"/>
</dbReference>
<evidence type="ECO:0000256" key="1">
    <source>
        <dbReference type="ARBA" id="ARBA00022475"/>
    </source>
</evidence>
<evidence type="ECO:0000313" key="6">
    <source>
        <dbReference type="EMBL" id="SPP96997.1"/>
    </source>
</evidence>
<keyword evidence="2 5" id="KW-0812">Transmembrane</keyword>
<dbReference type="KEGG" id="bvz:BRAD3257_6077"/>
<keyword evidence="1" id="KW-1003">Cell membrane</keyword>
<evidence type="ECO:0000313" key="7">
    <source>
        <dbReference type="Proteomes" id="UP000246085"/>
    </source>
</evidence>
<proteinExistence type="predicted"/>
<evidence type="ECO:0000256" key="3">
    <source>
        <dbReference type="ARBA" id="ARBA00022989"/>
    </source>
</evidence>
<keyword evidence="3 5" id="KW-1133">Transmembrane helix</keyword>
<dbReference type="EMBL" id="LS398110">
    <property type="protein sequence ID" value="SPP96997.1"/>
    <property type="molecule type" value="Genomic_DNA"/>
</dbReference>
<protein>
    <submittedName>
        <fullName evidence="6">Putative membrane protein of efflux system</fullName>
    </submittedName>
</protein>
<feature type="transmembrane region" description="Helical" evidence="5">
    <location>
        <begin position="12"/>
        <end position="32"/>
    </location>
</feature>
<dbReference type="AlphaFoldDB" id="A0A2U3Q6G7"/>
<accession>A0A2U3Q6G7</accession>
<dbReference type="InterPro" id="IPR012451">
    <property type="entry name" value="DUF1656"/>
</dbReference>
<name>A0A2U3Q6G7_9BRAD</name>
<evidence type="ECO:0000256" key="2">
    <source>
        <dbReference type="ARBA" id="ARBA00022692"/>
    </source>
</evidence>